<feature type="non-terminal residue" evidence="1">
    <location>
        <position position="28"/>
    </location>
</feature>
<evidence type="ECO:0000313" key="2">
    <source>
        <dbReference type="Proteomes" id="UP000265520"/>
    </source>
</evidence>
<dbReference type="AlphaFoldDB" id="A0A392VD03"/>
<dbReference type="Gene3D" id="3.80.10.10">
    <property type="entry name" value="Ribonuclease Inhibitor"/>
    <property type="match status" value="1"/>
</dbReference>
<reference evidence="1 2" key="1">
    <citation type="journal article" date="2018" name="Front. Plant Sci.">
        <title>Red Clover (Trifolium pratense) and Zigzag Clover (T. medium) - A Picture of Genomic Similarities and Differences.</title>
        <authorList>
            <person name="Dluhosova J."/>
            <person name="Istvanek J."/>
            <person name="Nedelnik J."/>
            <person name="Repkova J."/>
        </authorList>
    </citation>
    <scope>NUCLEOTIDE SEQUENCE [LARGE SCALE GENOMIC DNA]</scope>
    <source>
        <strain evidence="2">cv. 10/8</strain>
        <tissue evidence="1">Leaf</tissue>
    </source>
</reference>
<sequence length="28" mass="3008">MNLSNNYGIEGEIPSSLGNLTKLTDLDV</sequence>
<dbReference type="EMBL" id="LXQA011100738">
    <property type="protein sequence ID" value="MCI84851.1"/>
    <property type="molecule type" value="Genomic_DNA"/>
</dbReference>
<organism evidence="1 2">
    <name type="scientific">Trifolium medium</name>
    <dbReference type="NCBI Taxonomy" id="97028"/>
    <lineage>
        <taxon>Eukaryota</taxon>
        <taxon>Viridiplantae</taxon>
        <taxon>Streptophyta</taxon>
        <taxon>Embryophyta</taxon>
        <taxon>Tracheophyta</taxon>
        <taxon>Spermatophyta</taxon>
        <taxon>Magnoliopsida</taxon>
        <taxon>eudicotyledons</taxon>
        <taxon>Gunneridae</taxon>
        <taxon>Pentapetalae</taxon>
        <taxon>rosids</taxon>
        <taxon>fabids</taxon>
        <taxon>Fabales</taxon>
        <taxon>Fabaceae</taxon>
        <taxon>Papilionoideae</taxon>
        <taxon>50 kb inversion clade</taxon>
        <taxon>NPAAA clade</taxon>
        <taxon>Hologalegina</taxon>
        <taxon>IRL clade</taxon>
        <taxon>Trifolieae</taxon>
        <taxon>Trifolium</taxon>
    </lineage>
</organism>
<keyword evidence="2" id="KW-1185">Reference proteome</keyword>
<comment type="caution">
    <text evidence="1">The sequence shown here is derived from an EMBL/GenBank/DDBJ whole genome shotgun (WGS) entry which is preliminary data.</text>
</comment>
<name>A0A392VD03_9FABA</name>
<proteinExistence type="predicted"/>
<dbReference type="Proteomes" id="UP000265520">
    <property type="component" value="Unassembled WGS sequence"/>
</dbReference>
<accession>A0A392VD03</accession>
<evidence type="ECO:0000313" key="1">
    <source>
        <dbReference type="EMBL" id="MCI84851.1"/>
    </source>
</evidence>
<dbReference type="InterPro" id="IPR032675">
    <property type="entry name" value="LRR_dom_sf"/>
</dbReference>
<protein>
    <submittedName>
        <fullName evidence="1">Uncharacterized protein</fullName>
    </submittedName>
</protein>